<proteinExistence type="predicted"/>
<evidence type="ECO:0000256" key="2">
    <source>
        <dbReference type="SAM" id="MobiDB-lite"/>
    </source>
</evidence>
<dbReference type="PANTHER" id="PTHR36194">
    <property type="entry name" value="S-LAYER-LIKE PROTEIN"/>
    <property type="match status" value="1"/>
</dbReference>
<feature type="repeat" description="TPR" evidence="1">
    <location>
        <begin position="37"/>
        <end position="70"/>
    </location>
</feature>
<keyword evidence="3" id="KW-1133">Transmembrane helix</keyword>
<feature type="domain" description="PEGA" evidence="5">
    <location>
        <begin position="226"/>
        <end position="286"/>
    </location>
</feature>
<protein>
    <submittedName>
        <fullName evidence="6">PEGA domain-containing protein</fullName>
    </submittedName>
</protein>
<evidence type="ECO:0000256" key="1">
    <source>
        <dbReference type="PROSITE-ProRule" id="PRU00339"/>
    </source>
</evidence>
<keyword evidence="3" id="KW-0472">Membrane</keyword>
<dbReference type="InterPro" id="IPR011990">
    <property type="entry name" value="TPR-like_helical_dom_sf"/>
</dbReference>
<evidence type="ECO:0000256" key="4">
    <source>
        <dbReference type="SAM" id="SignalP"/>
    </source>
</evidence>
<feature type="transmembrane region" description="Helical" evidence="3">
    <location>
        <begin position="355"/>
        <end position="375"/>
    </location>
</feature>
<name>A0ABZ2LFU0_9BACT</name>
<evidence type="ECO:0000256" key="3">
    <source>
        <dbReference type="SAM" id="Phobius"/>
    </source>
</evidence>
<feature type="signal peptide" evidence="4">
    <location>
        <begin position="1"/>
        <end position="21"/>
    </location>
</feature>
<keyword evidence="4" id="KW-0732">Signal</keyword>
<evidence type="ECO:0000313" key="7">
    <source>
        <dbReference type="Proteomes" id="UP001374803"/>
    </source>
</evidence>
<dbReference type="Proteomes" id="UP001374803">
    <property type="component" value="Chromosome"/>
</dbReference>
<dbReference type="PROSITE" id="PS50005">
    <property type="entry name" value="TPR"/>
    <property type="match status" value="1"/>
</dbReference>
<organism evidence="6 7">
    <name type="scientific">Pendulispora rubella</name>
    <dbReference type="NCBI Taxonomy" id="2741070"/>
    <lineage>
        <taxon>Bacteria</taxon>
        <taxon>Pseudomonadati</taxon>
        <taxon>Myxococcota</taxon>
        <taxon>Myxococcia</taxon>
        <taxon>Myxococcales</taxon>
        <taxon>Sorangiineae</taxon>
        <taxon>Pendulisporaceae</taxon>
        <taxon>Pendulispora</taxon>
    </lineage>
</organism>
<dbReference type="Pfam" id="PF08308">
    <property type="entry name" value="PEGA"/>
    <property type="match status" value="2"/>
</dbReference>
<feature type="compositionally biased region" description="Basic and acidic residues" evidence="2">
    <location>
        <begin position="141"/>
        <end position="150"/>
    </location>
</feature>
<gene>
    <name evidence="6" type="ORF">LVJ94_18690</name>
</gene>
<evidence type="ECO:0000313" key="6">
    <source>
        <dbReference type="EMBL" id="WXB09250.1"/>
    </source>
</evidence>
<accession>A0ABZ2LFU0</accession>
<dbReference type="Gene3D" id="1.25.40.10">
    <property type="entry name" value="Tetratricopeptide repeat domain"/>
    <property type="match status" value="1"/>
</dbReference>
<feature type="chain" id="PRO_5046292646" evidence="4">
    <location>
        <begin position="22"/>
        <end position="423"/>
    </location>
</feature>
<keyword evidence="1" id="KW-0802">TPR repeat</keyword>
<dbReference type="PANTHER" id="PTHR36194:SF1">
    <property type="entry name" value="S-LAYER-LIKE PROTEIN"/>
    <property type="match status" value="1"/>
</dbReference>
<dbReference type="InterPro" id="IPR013229">
    <property type="entry name" value="PEGA"/>
</dbReference>
<dbReference type="InterPro" id="IPR019734">
    <property type="entry name" value="TPR_rpt"/>
</dbReference>
<feature type="region of interest" description="Disordered" evidence="2">
    <location>
        <begin position="129"/>
        <end position="157"/>
    </location>
</feature>
<evidence type="ECO:0000259" key="5">
    <source>
        <dbReference type="Pfam" id="PF08308"/>
    </source>
</evidence>
<dbReference type="RefSeq" id="WP_394838921.1">
    <property type="nucleotide sequence ID" value="NZ_CP089929.1"/>
</dbReference>
<reference evidence="6" key="1">
    <citation type="submission" date="2021-12" db="EMBL/GenBank/DDBJ databases">
        <title>Discovery of the Pendulisporaceae a myxobacterial family with distinct sporulation behavior and unique specialized metabolism.</title>
        <authorList>
            <person name="Garcia R."/>
            <person name="Popoff A."/>
            <person name="Bader C.D."/>
            <person name="Loehr J."/>
            <person name="Walesch S."/>
            <person name="Walt C."/>
            <person name="Boldt J."/>
            <person name="Bunk B."/>
            <person name="Haeckl F.J.F.P.J."/>
            <person name="Gunesch A.P."/>
            <person name="Birkelbach J."/>
            <person name="Nuebel U."/>
            <person name="Pietschmann T."/>
            <person name="Bach T."/>
            <person name="Mueller R."/>
        </authorList>
    </citation>
    <scope>NUCLEOTIDE SEQUENCE</scope>
    <source>
        <strain evidence="6">MSr11367</strain>
    </source>
</reference>
<feature type="transmembrane region" description="Helical" evidence="3">
    <location>
        <begin position="296"/>
        <end position="315"/>
    </location>
</feature>
<sequence length="423" mass="46060">MKRRFLAACLFLALGAGGLLAHDARAAEASAEESERAKMLFSSGAQAYASGQFSAAIQAFTEANRILPRPAIVYSLAQAHRRQYFIARKPENLRAAVASFRAYIEQVPDGGRRADAAQALSELEPMLAHLTPEPSPAGPKEAQEPPKEPPRLMITTQPSGATFTIDGRERRQAPYAAEVTPGRHRVRVTLDGYFDEEREVLAVDRTLVPVPVELRPRPAHLVIRAPSGCDVWLDGRVIGTAPLPESIELPSGSHLIAVTKNGYKAYSQEIDFRHDERRSVDVHLEATGQRVVARSLLISGGALVVAGGVFSFLALNREQAAQDVSEAQTRRPATLSDQEDYRDARDARDRWRTGAILAFSLGGAALATGLVFYAFDRPTVMAPRLRPEQERKPRPANPLEPVEMSVVPFVGPSFGGATISGKF</sequence>
<dbReference type="SUPFAM" id="SSF48452">
    <property type="entry name" value="TPR-like"/>
    <property type="match status" value="1"/>
</dbReference>
<keyword evidence="7" id="KW-1185">Reference proteome</keyword>
<keyword evidence="3" id="KW-0812">Transmembrane</keyword>
<dbReference type="EMBL" id="CP089983">
    <property type="protein sequence ID" value="WXB09250.1"/>
    <property type="molecule type" value="Genomic_DNA"/>
</dbReference>
<feature type="domain" description="PEGA" evidence="5">
    <location>
        <begin position="151"/>
        <end position="215"/>
    </location>
</feature>